<dbReference type="RefSeq" id="WP_390322445.1">
    <property type="nucleotide sequence ID" value="NZ_JBHRTP010000066.1"/>
</dbReference>
<comment type="similarity">
    <text evidence="2 7">Belongs to the GMC oxidoreductase family.</text>
</comment>
<dbReference type="PANTHER" id="PTHR11552">
    <property type="entry name" value="GLUCOSE-METHANOL-CHOLINE GMC OXIDOREDUCTASE"/>
    <property type="match status" value="1"/>
</dbReference>
<feature type="domain" description="Glucose-methanol-choline oxidoreductase N-terminal" evidence="10">
    <location>
        <begin position="255"/>
        <end position="269"/>
    </location>
</feature>
<dbReference type="InterPro" id="IPR000172">
    <property type="entry name" value="GMC_OxRdtase_N"/>
</dbReference>
<dbReference type="EC" id="1.1.99.1" evidence="6 8"/>
<dbReference type="PIRSF" id="PIRSF000137">
    <property type="entry name" value="Alcohol_oxidase"/>
    <property type="match status" value="1"/>
</dbReference>
<keyword evidence="4 7" id="KW-0274">FAD</keyword>
<dbReference type="Pfam" id="PF05199">
    <property type="entry name" value="GMC_oxred_C"/>
    <property type="match status" value="1"/>
</dbReference>
<evidence type="ECO:0000256" key="4">
    <source>
        <dbReference type="ARBA" id="ARBA00022827"/>
    </source>
</evidence>
<comment type="cofactor">
    <cofactor evidence="1">
        <name>FAD</name>
        <dbReference type="ChEBI" id="CHEBI:57692"/>
    </cofactor>
</comment>
<dbReference type="PROSITE" id="PS00623">
    <property type="entry name" value="GMC_OXRED_1"/>
    <property type="match status" value="1"/>
</dbReference>
<dbReference type="Gene3D" id="3.30.560.10">
    <property type="entry name" value="Glucose Oxidase, domain 3"/>
    <property type="match status" value="1"/>
</dbReference>
<evidence type="ECO:0000256" key="1">
    <source>
        <dbReference type="ARBA" id="ARBA00001974"/>
    </source>
</evidence>
<dbReference type="Pfam" id="PF00732">
    <property type="entry name" value="GMC_oxred_N"/>
    <property type="match status" value="1"/>
</dbReference>
<proteinExistence type="inferred from homology"/>
<feature type="domain" description="Glucose-methanol-choline oxidoreductase N-terminal" evidence="9">
    <location>
        <begin position="82"/>
        <end position="105"/>
    </location>
</feature>
<evidence type="ECO:0000256" key="2">
    <source>
        <dbReference type="ARBA" id="ARBA00010790"/>
    </source>
</evidence>
<dbReference type="Gene3D" id="3.50.50.60">
    <property type="entry name" value="FAD/NAD(P)-binding domain"/>
    <property type="match status" value="1"/>
</dbReference>
<dbReference type="GO" id="GO:0008812">
    <property type="term" value="F:choline dehydrogenase activity"/>
    <property type="evidence" value="ECO:0007669"/>
    <property type="project" value="UniProtKB-EC"/>
</dbReference>
<evidence type="ECO:0000256" key="3">
    <source>
        <dbReference type="ARBA" id="ARBA00022630"/>
    </source>
</evidence>
<reference evidence="12" key="1">
    <citation type="journal article" date="2019" name="Int. J. Syst. Evol. Microbiol.">
        <title>The Global Catalogue of Microorganisms (GCM) 10K type strain sequencing project: providing services to taxonomists for standard genome sequencing and annotation.</title>
        <authorList>
            <consortium name="The Broad Institute Genomics Platform"/>
            <consortium name="The Broad Institute Genome Sequencing Center for Infectious Disease"/>
            <person name="Wu L."/>
            <person name="Ma J."/>
        </authorList>
    </citation>
    <scope>NUCLEOTIDE SEQUENCE [LARGE SCALE GENOMIC DNA]</scope>
    <source>
        <strain evidence="12">KCTC 42986</strain>
    </source>
</reference>
<evidence type="ECO:0000313" key="11">
    <source>
        <dbReference type="EMBL" id="MFC3110000.1"/>
    </source>
</evidence>
<dbReference type="NCBIfam" id="TIGR01810">
    <property type="entry name" value="betA"/>
    <property type="match status" value="1"/>
</dbReference>
<keyword evidence="12" id="KW-1185">Reference proteome</keyword>
<dbReference type="NCBIfam" id="NF002550">
    <property type="entry name" value="PRK02106.1"/>
    <property type="match status" value="1"/>
</dbReference>
<dbReference type="Proteomes" id="UP001595530">
    <property type="component" value="Unassembled WGS sequence"/>
</dbReference>
<evidence type="ECO:0000256" key="6">
    <source>
        <dbReference type="NCBIfam" id="TIGR01810"/>
    </source>
</evidence>
<evidence type="ECO:0000313" key="12">
    <source>
        <dbReference type="Proteomes" id="UP001595530"/>
    </source>
</evidence>
<keyword evidence="5 11" id="KW-0560">Oxidoreductase</keyword>
<comment type="caution">
    <text evidence="11">The sequence shown here is derived from an EMBL/GenBank/DDBJ whole genome shotgun (WGS) entry which is preliminary data.</text>
</comment>
<evidence type="ECO:0000256" key="5">
    <source>
        <dbReference type="ARBA" id="ARBA00023002"/>
    </source>
</evidence>
<dbReference type="InterPro" id="IPR011533">
    <property type="entry name" value="BetA"/>
</dbReference>
<dbReference type="SUPFAM" id="SSF51905">
    <property type="entry name" value="FAD/NAD(P)-binding domain"/>
    <property type="match status" value="1"/>
</dbReference>
<dbReference type="PROSITE" id="PS00624">
    <property type="entry name" value="GMC_OXRED_2"/>
    <property type="match status" value="1"/>
</dbReference>
<evidence type="ECO:0000256" key="7">
    <source>
        <dbReference type="RuleBase" id="RU003968"/>
    </source>
</evidence>
<accession>A0ABV7F4X6</accession>
<dbReference type="PROSITE" id="PS51257">
    <property type="entry name" value="PROKAR_LIPOPROTEIN"/>
    <property type="match status" value="1"/>
</dbReference>
<dbReference type="SUPFAM" id="SSF54373">
    <property type="entry name" value="FAD-linked reductases, C-terminal domain"/>
    <property type="match status" value="1"/>
</dbReference>
<evidence type="ECO:0000256" key="8">
    <source>
        <dbReference type="RuleBase" id="RU003969"/>
    </source>
</evidence>
<gene>
    <name evidence="11" type="primary">betA</name>
    <name evidence="11" type="ORF">ACFOFO_18880</name>
</gene>
<evidence type="ECO:0000259" key="9">
    <source>
        <dbReference type="PROSITE" id="PS00623"/>
    </source>
</evidence>
<comment type="catalytic activity">
    <reaction evidence="8">
        <text>choline + A = betaine aldehyde + AH2</text>
        <dbReference type="Rhea" id="RHEA:17433"/>
        <dbReference type="ChEBI" id="CHEBI:13193"/>
        <dbReference type="ChEBI" id="CHEBI:15354"/>
        <dbReference type="ChEBI" id="CHEBI:15710"/>
        <dbReference type="ChEBI" id="CHEBI:17499"/>
        <dbReference type="EC" id="1.1.99.1"/>
    </reaction>
</comment>
<dbReference type="EMBL" id="JBHRTP010000066">
    <property type="protein sequence ID" value="MFC3110000.1"/>
    <property type="molecule type" value="Genomic_DNA"/>
</dbReference>
<comment type="pathway">
    <text evidence="8">Amine and polyamine biosynthesis; betaine biosynthesis via choline pathway; betaine aldehyde from choline (cytochrome c reductase route): step 1/1.</text>
</comment>
<name>A0ABV7F4X6_9BURK</name>
<keyword evidence="3 7" id="KW-0285">Flavoprotein</keyword>
<dbReference type="PANTHER" id="PTHR11552:SF147">
    <property type="entry name" value="CHOLINE DEHYDROGENASE, MITOCHONDRIAL"/>
    <property type="match status" value="1"/>
</dbReference>
<dbReference type="InterPro" id="IPR007867">
    <property type="entry name" value="GMC_OxRtase_C"/>
</dbReference>
<dbReference type="InterPro" id="IPR012132">
    <property type="entry name" value="GMC_OxRdtase"/>
</dbReference>
<dbReference type="InterPro" id="IPR036188">
    <property type="entry name" value="FAD/NAD-bd_sf"/>
</dbReference>
<protein>
    <recommendedName>
        <fullName evidence="6 8">Choline dehydrogenase</fullName>
        <ecNumber evidence="6 8">1.1.99.1</ecNumber>
    </recommendedName>
</protein>
<evidence type="ECO:0000259" key="10">
    <source>
        <dbReference type="PROSITE" id="PS00624"/>
    </source>
</evidence>
<organism evidence="11 12">
    <name type="scientific">Undibacterium arcticum</name>
    <dbReference type="NCBI Taxonomy" id="1762892"/>
    <lineage>
        <taxon>Bacteria</taxon>
        <taxon>Pseudomonadati</taxon>
        <taxon>Pseudomonadota</taxon>
        <taxon>Betaproteobacteria</taxon>
        <taxon>Burkholderiales</taxon>
        <taxon>Oxalobacteraceae</taxon>
        <taxon>Undibacterium</taxon>
    </lineage>
</organism>
<sequence>MREEYDYIIVGAGSAGCVLANRLTEDAEVRVLVLEAGPSDRSIFIHMPSAFAYPLANDKYNWFYDTEPEPYMNQRHMHCPRGRVIGGSSSINGMVYIRGHAFDYDAWASMPGLAQWSYFHCLPYFKKAENRLKGGDAYRGAQGPLNVSTGACRNPLYRAFVEAGQQAGYPYTDDMNGYQQEGLGPMDMTVYKGRRWSAAQAYLRPAAKRGNLRVTARALVTRILFDGTRAIGVEYAQGGRTHQVYAAREVILSGGAINSPQVLMLSGIGNAGELRALGIPVKVNLPGVGQNLQDHIETYVQYASKQPITLYSAMNPLAKLKIGVQWLFAGKGLGATNHFESGGFIRSEAGVMQPDLQYHFLPMAISYDGKSPATEHGFQAHVGPMRPTSRGHIKLRSADPKAHPRILFNYMQTEQDRKEMRAGVRLTREIFAQAAFEPFRNAELAPGLKVQSDADIDAYIREKAESAFHPSCSCRMGNDEMAVVDGAGRVHGVQNLRVVDASIMPNVISGNLNAPTIMMAEKMADLIRGTTPLPVAQVPVYVSPKYASHQR</sequence>